<sequence length="345" mass="38242">MDHLSSTKQFIDEALKTAEQGTLPKEESNHISGHDSDHLLDPEHMNLHQFLPMGDVGEEEPHLTAETIGCTRCKKQFEQGPRKYKLCPYCRKLQRERSRRWQQKTKEKVGVCRRCGITMDPGESEQFVLCGKCRGSLRTKKRHRAEEGRCVHCSGENENSAYKVCGRCRSNDKERRISLEKRGLCNRCATLLTDLERDHKVCLKCRNKKRYCKGAGRKSLHEQVDVAAAAAVALANGTKNLSPSNSNLSSNSGAASLHLPDGMTVQEFLLSAQQHLGGGAGHLHLLHSRSTHDPLSMGDANKVCLKCGVGISIDDVNNNGSSNFCGKCLESESNLFMNSESSAQH</sequence>
<reference evidence="2 3" key="1">
    <citation type="submission" date="2016-02" db="EMBL/GenBank/DDBJ databases">
        <title>Comparative genomic and transcriptomic foundation for Pichia pastoris.</title>
        <authorList>
            <person name="Love K.R."/>
            <person name="Shah K.A."/>
            <person name="Whittaker C.A."/>
            <person name="Wu J."/>
            <person name="Bartlett M.C."/>
            <person name="Ma D."/>
            <person name="Leeson R.L."/>
            <person name="Priest M."/>
            <person name="Young S.K."/>
            <person name="Love J.C."/>
        </authorList>
    </citation>
    <scope>NUCLEOTIDE SEQUENCE [LARGE SCALE GENOMIC DNA]</scope>
    <source>
        <strain evidence="2 3">ATCC 28485</strain>
    </source>
</reference>
<feature type="region of interest" description="Disordered" evidence="1">
    <location>
        <begin position="21"/>
        <end position="41"/>
    </location>
</feature>
<name>A0A1B2JCS9_PICPA</name>
<evidence type="ECO:0000256" key="1">
    <source>
        <dbReference type="SAM" id="MobiDB-lite"/>
    </source>
</evidence>
<dbReference type="OrthoDB" id="3998161at2759"/>
<evidence type="ECO:0000313" key="2">
    <source>
        <dbReference type="EMBL" id="ANZ75830.1"/>
    </source>
</evidence>
<dbReference type="EMBL" id="CP014585">
    <property type="protein sequence ID" value="ANZ75830.1"/>
    <property type="molecule type" value="Genomic_DNA"/>
</dbReference>
<accession>A0A1B2JCS9</accession>
<gene>
    <name evidence="2" type="ORF">ATY40_BA7502846</name>
</gene>
<proteinExistence type="predicted"/>
<dbReference type="Proteomes" id="UP000094565">
    <property type="component" value="Chromosome 2"/>
</dbReference>
<keyword evidence="3" id="KW-1185">Reference proteome</keyword>
<protein>
    <submittedName>
        <fullName evidence="2">BA75_02846T0</fullName>
    </submittedName>
</protein>
<feature type="compositionally biased region" description="Basic and acidic residues" evidence="1">
    <location>
        <begin position="24"/>
        <end position="41"/>
    </location>
</feature>
<organism evidence="2 3">
    <name type="scientific">Komagataella pastoris</name>
    <name type="common">Yeast</name>
    <name type="synonym">Pichia pastoris</name>
    <dbReference type="NCBI Taxonomy" id="4922"/>
    <lineage>
        <taxon>Eukaryota</taxon>
        <taxon>Fungi</taxon>
        <taxon>Dikarya</taxon>
        <taxon>Ascomycota</taxon>
        <taxon>Saccharomycotina</taxon>
        <taxon>Pichiomycetes</taxon>
        <taxon>Pichiales</taxon>
        <taxon>Pichiaceae</taxon>
        <taxon>Komagataella</taxon>
    </lineage>
</organism>
<evidence type="ECO:0000313" key="3">
    <source>
        <dbReference type="Proteomes" id="UP000094565"/>
    </source>
</evidence>
<dbReference type="AlphaFoldDB" id="A0A1B2JCS9"/>